<dbReference type="AlphaFoldDB" id="A0A7Z1TLX7"/>
<feature type="transmembrane region" description="Helical" evidence="1">
    <location>
        <begin position="52"/>
        <end position="75"/>
    </location>
</feature>
<reference evidence="2 3" key="1">
    <citation type="submission" date="2018-04" db="EMBL/GenBank/DDBJ databases">
        <title>Serotype diversity and antimicrobial resistance among Salmonella enterica isolated from patients at an equine referral hospital.</title>
        <authorList>
            <person name="Leon I.M."/>
            <person name="Lawhon S.D."/>
            <person name="Norman K.N."/>
            <person name="Threadgill D.S."/>
            <person name="Ohta N."/>
            <person name="Vinasco J."/>
            <person name="Scott H.M."/>
        </authorList>
    </citation>
    <scope>NUCLEOTIDE SEQUENCE [LARGE SCALE GENOMIC DNA]</scope>
    <source>
        <strain evidence="2 3">159</strain>
    </source>
</reference>
<keyword evidence="1" id="KW-1133">Transmembrane helix</keyword>
<evidence type="ECO:0000313" key="3">
    <source>
        <dbReference type="Proteomes" id="UP000245068"/>
    </source>
</evidence>
<name>A0A7Z1TLX7_SALET</name>
<dbReference type="Proteomes" id="UP000245068">
    <property type="component" value="Unassembled WGS sequence"/>
</dbReference>
<keyword evidence="1" id="KW-0472">Membrane</keyword>
<evidence type="ECO:0000313" key="2">
    <source>
        <dbReference type="EMBL" id="PVM61969.1"/>
    </source>
</evidence>
<gene>
    <name evidence="2" type="ORF">C4784_29300</name>
</gene>
<dbReference type="RefSeq" id="WP_230319636.1">
    <property type="nucleotide sequence ID" value="NZ_QDOO01000146.1"/>
</dbReference>
<organism evidence="2 3">
    <name type="scientific">Salmonella enterica subsp. enterica serovar Gaminara</name>
    <dbReference type="NCBI Taxonomy" id="913070"/>
    <lineage>
        <taxon>Bacteria</taxon>
        <taxon>Pseudomonadati</taxon>
        <taxon>Pseudomonadota</taxon>
        <taxon>Gammaproteobacteria</taxon>
        <taxon>Enterobacterales</taxon>
        <taxon>Enterobacteriaceae</taxon>
        <taxon>Salmonella</taxon>
    </lineage>
</organism>
<accession>A0A7Z1TLX7</accession>
<proteinExistence type="predicted"/>
<dbReference type="EMBL" id="QDOO01000146">
    <property type="protein sequence ID" value="PVM61969.1"/>
    <property type="molecule type" value="Genomic_DNA"/>
</dbReference>
<comment type="caution">
    <text evidence="2">The sequence shown here is derived from an EMBL/GenBank/DDBJ whole genome shotgun (WGS) entry which is preliminary data.</text>
</comment>
<feature type="non-terminal residue" evidence="2">
    <location>
        <position position="77"/>
    </location>
</feature>
<evidence type="ECO:0000256" key="1">
    <source>
        <dbReference type="SAM" id="Phobius"/>
    </source>
</evidence>
<sequence>MLSLSANEKSIRVKVACVNFHVFPPEMQKPKALTSGLNLFGRRLKLWRQYQIYIKYMLISSFMQYIADNLLLFAVNV</sequence>
<protein>
    <submittedName>
        <fullName evidence="2">Uncharacterized protein</fullName>
    </submittedName>
</protein>
<keyword evidence="1" id="KW-0812">Transmembrane</keyword>